<dbReference type="EMBL" id="QNBC01000082">
    <property type="protein sequence ID" value="RKX65594.1"/>
    <property type="molecule type" value="Genomic_DNA"/>
</dbReference>
<sequence length="219" mass="24692">MIEFSHVYKYYKKDWAALEDVNFKIEKGEFVFLIGPSGAGKSTLLKLIYMEEKPTLGEVFVDNYSSSTIKDKEIPFLRRKIGVIFQDFKLLDDRNVYENIAFGLEVTGGKRGIIKEKTLEILQKLHLGHRRNAFPYQLSGGERQRVAIGRALIREPFILLADEPTGNVDPETSKDIIALMKDINAEGTAVLMATHDMSLVKGSGKRVLNLEEGKLKGDI</sequence>
<dbReference type="GO" id="GO:0022857">
    <property type="term" value="F:transmembrane transporter activity"/>
    <property type="evidence" value="ECO:0007669"/>
    <property type="project" value="TreeGrafter"/>
</dbReference>
<protein>
    <recommendedName>
        <fullName evidence="2 9">Cell division ATP-binding protein FtsE</fullName>
    </recommendedName>
</protein>
<dbReference type="InterPro" id="IPR015854">
    <property type="entry name" value="ABC_transpr_LolD-like"/>
</dbReference>
<comment type="subunit">
    <text evidence="9">Homodimer. Forms a membrane-associated complex with FtsX.</text>
</comment>
<evidence type="ECO:0000256" key="9">
    <source>
        <dbReference type="RuleBase" id="RU365094"/>
    </source>
</evidence>
<dbReference type="GO" id="GO:0051301">
    <property type="term" value="P:cell division"/>
    <property type="evidence" value="ECO:0007669"/>
    <property type="project" value="UniProtKB-UniRule"/>
</dbReference>
<dbReference type="GO" id="GO:0005524">
    <property type="term" value="F:ATP binding"/>
    <property type="evidence" value="ECO:0007669"/>
    <property type="project" value="UniProtKB-UniRule"/>
</dbReference>
<evidence type="ECO:0000256" key="3">
    <source>
        <dbReference type="ARBA" id="ARBA00022475"/>
    </source>
</evidence>
<feature type="domain" description="ABC transporter" evidence="10">
    <location>
        <begin position="2"/>
        <end position="219"/>
    </location>
</feature>
<evidence type="ECO:0000256" key="6">
    <source>
        <dbReference type="ARBA" id="ARBA00022840"/>
    </source>
</evidence>
<dbReference type="SMART" id="SM00382">
    <property type="entry name" value="AAA"/>
    <property type="match status" value="1"/>
</dbReference>
<keyword evidence="7 9" id="KW-0472">Membrane</keyword>
<dbReference type="PANTHER" id="PTHR24220:SF470">
    <property type="entry name" value="CELL DIVISION ATP-BINDING PROTEIN FTSE"/>
    <property type="match status" value="1"/>
</dbReference>
<evidence type="ECO:0000256" key="5">
    <source>
        <dbReference type="ARBA" id="ARBA00022741"/>
    </source>
</evidence>
<dbReference type="InterPro" id="IPR005286">
    <property type="entry name" value="Cell_div_FtsE"/>
</dbReference>
<dbReference type="NCBIfam" id="TIGR02673">
    <property type="entry name" value="FtsE"/>
    <property type="match status" value="1"/>
</dbReference>
<keyword evidence="4 9" id="KW-0132">Cell division</keyword>
<keyword evidence="8 9" id="KW-0131">Cell cycle</keyword>
<dbReference type="AlphaFoldDB" id="A0A660S6Q8"/>
<keyword evidence="6 9" id="KW-0067">ATP-binding</keyword>
<evidence type="ECO:0000313" key="12">
    <source>
        <dbReference type="Proteomes" id="UP000282321"/>
    </source>
</evidence>
<evidence type="ECO:0000256" key="4">
    <source>
        <dbReference type="ARBA" id="ARBA00022618"/>
    </source>
</evidence>
<dbReference type="InterPro" id="IPR017871">
    <property type="entry name" value="ABC_transporter-like_CS"/>
</dbReference>
<dbReference type="PROSITE" id="PS00211">
    <property type="entry name" value="ABC_TRANSPORTER_1"/>
    <property type="match status" value="1"/>
</dbReference>
<reference evidence="11 12" key="1">
    <citation type="submission" date="2018-06" db="EMBL/GenBank/DDBJ databases">
        <title>Extensive metabolic versatility and redundancy in microbially diverse, dynamic hydrothermal sediments.</title>
        <authorList>
            <person name="Dombrowski N."/>
            <person name="Teske A."/>
            <person name="Baker B.J."/>
        </authorList>
    </citation>
    <scope>NUCLEOTIDE SEQUENCE [LARGE SCALE GENOMIC DNA]</scope>
    <source>
        <strain evidence="11">B35_G9</strain>
    </source>
</reference>
<gene>
    <name evidence="9 11" type="primary">ftsE</name>
    <name evidence="11" type="ORF">DRP44_05990</name>
</gene>
<evidence type="ECO:0000259" key="10">
    <source>
        <dbReference type="PROSITE" id="PS50893"/>
    </source>
</evidence>
<accession>A0A660S6Q8</accession>
<dbReference type="InterPro" id="IPR003439">
    <property type="entry name" value="ABC_transporter-like_ATP-bd"/>
</dbReference>
<evidence type="ECO:0000313" key="11">
    <source>
        <dbReference type="EMBL" id="RKX65594.1"/>
    </source>
</evidence>
<comment type="caution">
    <text evidence="11">The sequence shown here is derived from an EMBL/GenBank/DDBJ whole genome shotgun (WGS) entry which is preliminary data.</text>
</comment>
<keyword evidence="5 9" id="KW-0547">Nucleotide-binding</keyword>
<comment type="similarity">
    <text evidence="1 9">Belongs to the ABC transporter superfamily.</text>
</comment>
<organism evidence="11 12">
    <name type="scientific">candidate division TA06 bacterium</name>
    <dbReference type="NCBI Taxonomy" id="2250710"/>
    <lineage>
        <taxon>Bacteria</taxon>
        <taxon>Bacteria division TA06</taxon>
    </lineage>
</organism>
<dbReference type="GO" id="GO:0005886">
    <property type="term" value="C:plasma membrane"/>
    <property type="evidence" value="ECO:0007669"/>
    <property type="project" value="UniProtKB-SubCell"/>
</dbReference>
<dbReference type="PROSITE" id="PS50893">
    <property type="entry name" value="ABC_TRANSPORTER_2"/>
    <property type="match status" value="1"/>
</dbReference>
<dbReference type="Proteomes" id="UP000282321">
    <property type="component" value="Unassembled WGS sequence"/>
</dbReference>
<comment type="function">
    <text evidence="9">Part of the ABC transporter FtsEX involved in cellular division.</text>
</comment>
<evidence type="ECO:0000256" key="8">
    <source>
        <dbReference type="ARBA" id="ARBA00023306"/>
    </source>
</evidence>
<comment type="subcellular location">
    <subcellularLocation>
        <location evidence="9">Cell membrane</location>
        <topology evidence="9">Peripheral membrane protein</topology>
        <orientation evidence="9">Cytoplasmic side</orientation>
    </subcellularLocation>
</comment>
<dbReference type="Pfam" id="PF00005">
    <property type="entry name" value="ABC_tran"/>
    <property type="match status" value="1"/>
</dbReference>
<dbReference type="PANTHER" id="PTHR24220">
    <property type="entry name" value="IMPORT ATP-BINDING PROTEIN"/>
    <property type="match status" value="1"/>
</dbReference>
<dbReference type="Gene3D" id="3.40.50.300">
    <property type="entry name" value="P-loop containing nucleotide triphosphate hydrolases"/>
    <property type="match status" value="1"/>
</dbReference>
<dbReference type="SUPFAM" id="SSF52540">
    <property type="entry name" value="P-loop containing nucleoside triphosphate hydrolases"/>
    <property type="match status" value="1"/>
</dbReference>
<name>A0A660S6Q8_UNCT6</name>
<proteinExistence type="inferred from homology"/>
<dbReference type="InterPro" id="IPR027417">
    <property type="entry name" value="P-loop_NTPase"/>
</dbReference>
<evidence type="ECO:0000256" key="7">
    <source>
        <dbReference type="ARBA" id="ARBA00023136"/>
    </source>
</evidence>
<dbReference type="InterPro" id="IPR003593">
    <property type="entry name" value="AAA+_ATPase"/>
</dbReference>
<dbReference type="FunFam" id="3.40.50.300:FF:000056">
    <property type="entry name" value="Cell division ATP-binding protein FtsE"/>
    <property type="match status" value="1"/>
</dbReference>
<evidence type="ECO:0000256" key="2">
    <source>
        <dbReference type="ARBA" id="ARBA00020019"/>
    </source>
</evidence>
<dbReference type="GO" id="GO:0016887">
    <property type="term" value="F:ATP hydrolysis activity"/>
    <property type="evidence" value="ECO:0007669"/>
    <property type="project" value="InterPro"/>
</dbReference>
<evidence type="ECO:0000256" key="1">
    <source>
        <dbReference type="ARBA" id="ARBA00005417"/>
    </source>
</evidence>
<keyword evidence="3 9" id="KW-1003">Cell membrane</keyword>